<dbReference type="EMBL" id="JBANRG010000097">
    <property type="protein sequence ID" value="KAK7436190.1"/>
    <property type="molecule type" value="Genomic_DNA"/>
</dbReference>
<accession>A0ABR1IPU9</accession>
<keyword evidence="6" id="KW-1185">Reference proteome</keyword>
<evidence type="ECO:0000256" key="2">
    <source>
        <dbReference type="ARBA" id="ARBA00023043"/>
    </source>
</evidence>
<keyword evidence="2 3" id="KW-0040">ANK repeat</keyword>
<evidence type="ECO:0000256" key="3">
    <source>
        <dbReference type="PROSITE-ProRule" id="PRU00023"/>
    </source>
</evidence>
<dbReference type="Pfam" id="PF12796">
    <property type="entry name" value="Ank_2"/>
    <property type="match status" value="1"/>
</dbReference>
<evidence type="ECO:0000256" key="4">
    <source>
        <dbReference type="SAM" id="MobiDB-lite"/>
    </source>
</evidence>
<protein>
    <recommendedName>
        <fullName evidence="7">Ankyrin</fullName>
    </recommendedName>
</protein>
<sequence length="187" mass="20251">MMNGTTEIHEPAQNQTKTPPDVSSLPSSTIDFAGRMFDAARQGNSELLLAAVDAGLPVNLTNNQGNTLLMLSTYAGHLELSRGLLSRGADTERLNDAGQSMLAGAVFKGHHAIVRLLLEHGANPRHGKPNAIESVWMFVKDEQGSGEGEDRKMSRQELLDLMGAKEEDKERMEREGVRVMMGPPSSG</sequence>
<dbReference type="InterPro" id="IPR002110">
    <property type="entry name" value="Ankyrin_rpt"/>
</dbReference>
<keyword evidence="1" id="KW-0677">Repeat</keyword>
<dbReference type="PROSITE" id="PS50088">
    <property type="entry name" value="ANK_REPEAT"/>
    <property type="match status" value="2"/>
</dbReference>
<feature type="region of interest" description="Disordered" evidence="4">
    <location>
        <begin position="162"/>
        <end position="187"/>
    </location>
</feature>
<evidence type="ECO:0000256" key="1">
    <source>
        <dbReference type="ARBA" id="ARBA00022737"/>
    </source>
</evidence>
<organism evidence="5 6">
    <name type="scientific">Marasmiellus scandens</name>
    <dbReference type="NCBI Taxonomy" id="2682957"/>
    <lineage>
        <taxon>Eukaryota</taxon>
        <taxon>Fungi</taxon>
        <taxon>Dikarya</taxon>
        <taxon>Basidiomycota</taxon>
        <taxon>Agaricomycotina</taxon>
        <taxon>Agaricomycetes</taxon>
        <taxon>Agaricomycetidae</taxon>
        <taxon>Agaricales</taxon>
        <taxon>Marasmiineae</taxon>
        <taxon>Omphalotaceae</taxon>
        <taxon>Marasmiellus</taxon>
    </lineage>
</organism>
<dbReference type="PANTHER" id="PTHR24171:SF9">
    <property type="entry name" value="ANKYRIN REPEAT DOMAIN-CONTAINING PROTEIN 39"/>
    <property type="match status" value="1"/>
</dbReference>
<evidence type="ECO:0000313" key="5">
    <source>
        <dbReference type="EMBL" id="KAK7436190.1"/>
    </source>
</evidence>
<feature type="repeat" description="ANK" evidence="3">
    <location>
        <begin position="64"/>
        <end position="96"/>
    </location>
</feature>
<dbReference type="Gene3D" id="1.25.40.20">
    <property type="entry name" value="Ankyrin repeat-containing domain"/>
    <property type="match status" value="1"/>
</dbReference>
<feature type="compositionally biased region" description="Basic and acidic residues" evidence="4">
    <location>
        <begin position="162"/>
        <end position="177"/>
    </location>
</feature>
<dbReference type="PANTHER" id="PTHR24171">
    <property type="entry name" value="ANKYRIN REPEAT DOMAIN-CONTAINING PROTEIN 39-RELATED"/>
    <property type="match status" value="1"/>
</dbReference>
<reference evidence="5 6" key="1">
    <citation type="submission" date="2024-01" db="EMBL/GenBank/DDBJ databases">
        <title>A draft genome for the cacao thread blight pathogen Marasmiellus scandens.</title>
        <authorList>
            <person name="Baruah I.K."/>
            <person name="Leung J."/>
            <person name="Bukari Y."/>
            <person name="Amoako-Attah I."/>
            <person name="Meinhardt L.W."/>
            <person name="Bailey B.A."/>
            <person name="Cohen S.P."/>
        </authorList>
    </citation>
    <scope>NUCLEOTIDE SEQUENCE [LARGE SCALE GENOMIC DNA]</scope>
    <source>
        <strain evidence="5 6">GH-19</strain>
    </source>
</reference>
<proteinExistence type="predicted"/>
<gene>
    <name evidence="5" type="ORF">VKT23_019266</name>
</gene>
<dbReference type="SUPFAM" id="SSF48403">
    <property type="entry name" value="Ankyrin repeat"/>
    <property type="match status" value="1"/>
</dbReference>
<comment type="caution">
    <text evidence="5">The sequence shown here is derived from an EMBL/GenBank/DDBJ whole genome shotgun (WGS) entry which is preliminary data.</text>
</comment>
<feature type="region of interest" description="Disordered" evidence="4">
    <location>
        <begin position="1"/>
        <end position="27"/>
    </location>
</feature>
<evidence type="ECO:0000313" key="6">
    <source>
        <dbReference type="Proteomes" id="UP001498398"/>
    </source>
</evidence>
<name>A0ABR1IPU9_9AGAR</name>
<feature type="repeat" description="ANK" evidence="3">
    <location>
        <begin position="97"/>
        <end position="123"/>
    </location>
</feature>
<dbReference type="PROSITE" id="PS50297">
    <property type="entry name" value="ANK_REP_REGION"/>
    <property type="match status" value="2"/>
</dbReference>
<dbReference type="SMART" id="SM00248">
    <property type="entry name" value="ANK"/>
    <property type="match status" value="3"/>
</dbReference>
<dbReference type="InterPro" id="IPR036770">
    <property type="entry name" value="Ankyrin_rpt-contain_sf"/>
</dbReference>
<dbReference type="Proteomes" id="UP001498398">
    <property type="component" value="Unassembled WGS sequence"/>
</dbReference>
<evidence type="ECO:0008006" key="7">
    <source>
        <dbReference type="Google" id="ProtNLM"/>
    </source>
</evidence>
<feature type="compositionally biased region" description="Polar residues" evidence="4">
    <location>
        <begin position="1"/>
        <end position="18"/>
    </location>
</feature>